<dbReference type="STRING" id="444597.BST26_19690"/>
<sequence length="160" mass="18498">MLPYRDSVFVNFSNGTYQWVHMKLFGLSVEVDDASALACLLKSSYYRDGYCGPEARNCGVLHGPYVIEQMRVSDFVATNAADASAELRGWAEYYWKLDDQQREELELQVYSRMRRATAVYRLARLPKDRRVDYEINFHFTEFVLLDREAGELALVVGTDD</sequence>
<keyword evidence="2" id="KW-1185">Reference proteome</keyword>
<comment type="caution">
    <text evidence="1">The sequence shown here is derived from an EMBL/GenBank/DDBJ whole genome shotgun (WGS) entry which is preliminary data.</text>
</comment>
<protein>
    <submittedName>
        <fullName evidence="1">Uncharacterized protein</fullName>
    </submittedName>
</protein>
<organism evidence="1 2">
    <name type="scientific">Mycolicibacterium insubricum</name>
    <dbReference type="NCBI Taxonomy" id="444597"/>
    <lineage>
        <taxon>Bacteria</taxon>
        <taxon>Bacillati</taxon>
        <taxon>Actinomycetota</taxon>
        <taxon>Actinomycetes</taxon>
        <taxon>Mycobacteriales</taxon>
        <taxon>Mycobacteriaceae</taxon>
        <taxon>Mycolicibacterium</taxon>
    </lineage>
</organism>
<dbReference type="Proteomes" id="UP000192801">
    <property type="component" value="Unassembled WGS sequence"/>
</dbReference>
<dbReference type="EMBL" id="MVHS01000072">
    <property type="protein sequence ID" value="ORA64762.1"/>
    <property type="molecule type" value="Genomic_DNA"/>
</dbReference>
<reference evidence="1 2" key="1">
    <citation type="submission" date="2016-12" db="EMBL/GenBank/DDBJ databases">
        <title>The new phylogeny of genus Mycobacterium.</title>
        <authorList>
            <person name="Tortoli E."/>
            <person name="Trovato A."/>
            <person name="Cirillo D.M."/>
        </authorList>
    </citation>
    <scope>NUCLEOTIDE SEQUENCE [LARGE SCALE GENOMIC DNA]</scope>
    <source>
        <strain evidence="1 2">DSM 45130</strain>
    </source>
</reference>
<evidence type="ECO:0000313" key="2">
    <source>
        <dbReference type="Proteomes" id="UP000192801"/>
    </source>
</evidence>
<proteinExistence type="predicted"/>
<gene>
    <name evidence="1" type="ORF">BST26_19690</name>
</gene>
<dbReference type="AlphaFoldDB" id="A0A1X0CXX3"/>
<name>A0A1X0CXX3_9MYCO</name>
<accession>A0A1X0CXX3</accession>
<evidence type="ECO:0000313" key="1">
    <source>
        <dbReference type="EMBL" id="ORA64762.1"/>
    </source>
</evidence>